<accession>A0A0C1H628</accession>
<organism evidence="2 4">
    <name type="scientific">Morococcus cerebrosus</name>
    <dbReference type="NCBI Taxonomy" id="1056807"/>
    <lineage>
        <taxon>Bacteria</taxon>
        <taxon>Pseudomonadati</taxon>
        <taxon>Pseudomonadota</taxon>
        <taxon>Betaproteobacteria</taxon>
        <taxon>Neisseriales</taxon>
        <taxon>Neisseriaceae</taxon>
        <taxon>Morococcus</taxon>
    </lineage>
</organism>
<dbReference type="InterPro" id="IPR003959">
    <property type="entry name" value="ATPase_AAA_core"/>
</dbReference>
<reference evidence="2 4" key="1">
    <citation type="submission" date="2014-12" db="EMBL/GenBank/DDBJ databases">
        <title>Genome sequence of Morococcus cerebrosus.</title>
        <authorList>
            <person name="Shin S.-K."/>
            <person name="Yi H."/>
        </authorList>
    </citation>
    <scope>NUCLEOTIDE SEQUENCE [LARGE SCALE GENOMIC DNA]</scope>
    <source>
        <strain evidence="2 4">CIP 81.93</strain>
    </source>
</reference>
<keyword evidence="3" id="KW-0547">Nucleotide-binding</keyword>
<dbReference type="RefSeq" id="WP_039404486.1">
    <property type="nucleotide sequence ID" value="NZ_CP094242.1"/>
</dbReference>
<evidence type="ECO:0000313" key="2">
    <source>
        <dbReference type="EMBL" id="KIC13228.1"/>
    </source>
</evidence>
<dbReference type="Gene3D" id="3.40.50.300">
    <property type="entry name" value="P-loop containing nucleotide triphosphate hydrolases"/>
    <property type="match status" value="1"/>
</dbReference>
<feature type="domain" description="ATPase AAA-type core" evidence="1">
    <location>
        <begin position="33"/>
        <end position="312"/>
    </location>
</feature>
<dbReference type="PATRIC" id="fig|1056807.3.peg.99"/>
<reference evidence="3 5" key="2">
    <citation type="submission" date="2022-03" db="EMBL/GenBank/DDBJ databases">
        <title>Genome sequencing of Morococcus cerebrosus.</title>
        <authorList>
            <person name="Baek M.-G."/>
            <person name="Yi H."/>
        </authorList>
    </citation>
    <scope>NUCLEOTIDE SEQUENCE [LARGE SCALE GENOMIC DNA]</scope>
    <source>
        <strain evidence="3 5">CIP 81.93</strain>
    </source>
</reference>
<evidence type="ECO:0000313" key="4">
    <source>
        <dbReference type="Proteomes" id="UP000031390"/>
    </source>
</evidence>
<dbReference type="GO" id="GO:0005524">
    <property type="term" value="F:ATP binding"/>
    <property type="evidence" value="ECO:0007669"/>
    <property type="project" value="UniProtKB-KW"/>
</dbReference>
<dbReference type="Proteomes" id="UP000031390">
    <property type="component" value="Unassembled WGS sequence"/>
</dbReference>
<protein>
    <submittedName>
        <fullName evidence="3">ATP-binding protein</fullName>
    </submittedName>
    <submittedName>
        <fullName evidence="2">Cytochrome C nitrite reductase</fullName>
    </submittedName>
</protein>
<gene>
    <name evidence="2" type="ORF">MCC93_01020</name>
    <name evidence="3" type="ORF">MON37_11105</name>
</gene>
<name>A0A0C1H628_9NEIS</name>
<keyword evidence="5" id="KW-1185">Reference proteome</keyword>
<dbReference type="AlphaFoldDB" id="A0A0C1H628"/>
<evidence type="ECO:0000313" key="3">
    <source>
        <dbReference type="EMBL" id="UNV87177.1"/>
    </source>
</evidence>
<dbReference type="Proteomes" id="UP000829504">
    <property type="component" value="Chromosome"/>
</dbReference>
<proteinExistence type="predicted"/>
<dbReference type="EMBL" id="JUFZ01000003">
    <property type="protein sequence ID" value="KIC13228.1"/>
    <property type="molecule type" value="Genomic_DNA"/>
</dbReference>
<keyword evidence="3" id="KW-0067">ATP-binding</keyword>
<evidence type="ECO:0000259" key="1">
    <source>
        <dbReference type="Pfam" id="PF13304"/>
    </source>
</evidence>
<dbReference type="SUPFAM" id="SSF52540">
    <property type="entry name" value="P-loop containing nucleoside triphosphate hydrolases"/>
    <property type="match status" value="1"/>
</dbReference>
<dbReference type="GO" id="GO:0016887">
    <property type="term" value="F:ATP hydrolysis activity"/>
    <property type="evidence" value="ECO:0007669"/>
    <property type="project" value="InterPro"/>
</dbReference>
<dbReference type="InterPro" id="IPR051396">
    <property type="entry name" value="Bact_Antivir_Def_Nuclease"/>
</dbReference>
<dbReference type="PANTHER" id="PTHR43581">
    <property type="entry name" value="ATP/GTP PHOSPHATASE"/>
    <property type="match status" value="1"/>
</dbReference>
<dbReference type="InterPro" id="IPR027417">
    <property type="entry name" value="P-loop_NTPase"/>
</dbReference>
<dbReference type="Pfam" id="PF13304">
    <property type="entry name" value="AAA_21"/>
    <property type="match status" value="1"/>
</dbReference>
<evidence type="ECO:0000313" key="5">
    <source>
        <dbReference type="Proteomes" id="UP000829504"/>
    </source>
</evidence>
<dbReference type="EMBL" id="CP094242">
    <property type="protein sequence ID" value="UNV87177.1"/>
    <property type="molecule type" value="Genomic_DNA"/>
</dbReference>
<dbReference type="PANTHER" id="PTHR43581:SF4">
    <property type="entry name" value="ATP_GTP PHOSPHATASE"/>
    <property type="match status" value="1"/>
</dbReference>
<sequence length="390" mass="44734">MDKRLFDGTVRFEHVTGVGTMQVDFQPNQRVYTMIGENGVGKTKFLECLFTVLLFTYFTAKKEGGWVNLDVMPWKKVLLPIGAEDLQRFSTGSNNGFSFRHEILFSGYQHQLPLVYLAAQNRGGITRAEFSSQPLGDFKERANRYFKKLFSVFESDYSAPRIKSLNMDTNLEEWIIQRAQSANPYQSKEDNRKIEIDTLLSLLNKIDNRIDPEFLEISGNNRVFIKIENQKRELSDLSSGFTSLLKIIQSIVAGYSYFTNEQQIANVRGVVLIDEIESHLHNEWQIKIVPLLKKLFPNTTFFITTHSSLVISQLEQGEAYRLVRSKEDGVVYGEMIDYPSNASFVDLLNEAFGVDLNKKKIERVQERDQEQAKKALLELVRQELGGLGDK</sequence>